<feature type="compositionally biased region" description="Basic and acidic residues" evidence="1">
    <location>
        <begin position="31"/>
        <end position="53"/>
    </location>
</feature>
<evidence type="ECO:0000313" key="2">
    <source>
        <dbReference type="EMBL" id="GMM62388.1"/>
    </source>
</evidence>
<accession>A0ABQ6PAU5</accession>
<comment type="caution">
    <text evidence="2">The sequence shown here is derived from an EMBL/GenBank/DDBJ whole genome shotgun (WGS) entry which is preliminary data.</text>
</comment>
<feature type="region of interest" description="Disordered" evidence="1">
    <location>
        <begin position="1"/>
        <end position="64"/>
    </location>
</feature>
<dbReference type="Proteomes" id="UP001187221">
    <property type="component" value="Unassembled WGS sequence"/>
</dbReference>
<proteinExistence type="predicted"/>
<name>A0ABQ6PAU5_9SPHN</name>
<feature type="compositionally biased region" description="Basic and acidic residues" evidence="1">
    <location>
        <begin position="8"/>
        <end position="23"/>
    </location>
</feature>
<evidence type="ECO:0000313" key="3">
    <source>
        <dbReference type="Proteomes" id="UP001187221"/>
    </source>
</evidence>
<gene>
    <name evidence="2" type="ORF">NUTIK01_31650</name>
</gene>
<keyword evidence="3" id="KW-1185">Reference proteome</keyword>
<protein>
    <submittedName>
        <fullName evidence="2">Uncharacterized protein</fullName>
    </submittedName>
</protein>
<evidence type="ECO:0000256" key="1">
    <source>
        <dbReference type="SAM" id="MobiDB-lite"/>
    </source>
</evidence>
<dbReference type="EMBL" id="BTFW01000001">
    <property type="protein sequence ID" value="GMM62388.1"/>
    <property type="molecule type" value="Genomic_DNA"/>
</dbReference>
<sequence length="64" mass="6730">MGPQAWAGDDRQSEAAMKPDRAGLRMAPFHNADDAAGKPVDAKERMSGGDRCRTAGNGSGLDTR</sequence>
<reference evidence="2 3" key="1">
    <citation type="submission" date="2023-06" db="EMBL/GenBank/DDBJ databases">
        <title>Draft genome sequence of Novosphingobium sp. strain IK01.</title>
        <authorList>
            <person name="Hatamoto M."/>
            <person name="Ikarashi T."/>
            <person name="Yamaguchi T."/>
        </authorList>
    </citation>
    <scope>NUCLEOTIDE SEQUENCE [LARGE SCALE GENOMIC DNA]</scope>
    <source>
        <strain evidence="2 3">IK01</strain>
    </source>
</reference>
<organism evidence="2 3">
    <name type="scientific">Novosphingobium pituita</name>
    <dbReference type="NCBI Taxonomy" id="3056842"/>
    <lineage>
        <taxon>Bacteria</taxon>
        <taxon>Pseudomonadati</taxon>
        <taxon>Pseudomonadota</taxon>
        <taxon>Alphaproteobacteria</taxon>
        <taxon>Sphingomonadales</taxon>
        <taxon>Sphingomonadaceae</taxon>
        <taxon>Novosphingobium</taxon>
    </lineage>
</organism>